<dbReference type="PRINTS" id="PR00722">
    <property type="entry name" value="CHYMOTRYPSIN"/>
</dbReference>
<dbReference type="Pfam" id="PF00089">
    <property type="entry name" value="Trypsin"/>
    <property type="match status" value="1"/>
</dbReference>
<organism evidence="3 4">
    <name type="scientific">Mesorhabditis spiculigera</name>
    <dbReference type="NCBI Taxonomy" id="96644"/>
    <lineage>
        <taxon>Eukaryota</taxon>
        <taxon>Metazoa</taxon>
        <taxon>Ecdysozoa</taxon>
        <taxon>Nematoda</taxon>
        <taxon>Chromadorea</taxon>
        <taxon>Rhabditida</taxon>
        <taxon>Rhabditina</taxon>
        <taxon>Rhabditomorpha</taxon>
        <taxon>Rhabditoidea</taxon>
        <taxon>Rhabditidae</taxon>
        <taxon>Mesorhabditinae</taxon>
        <taxon>Mesorhabditis</taxon>
    </lineage>
</organism>
<dbReference type="SMART" id="SM00020">
    <property type="entry name" value="Tryp_SPc"/>
    <property type="match status" value="1"/>
</dbReference>
<evidence type="ECO:0000259" key="2">
    <source>
        <dbReference type="PROSITE" id="PS50240"/>
    </source>
</evidence>
<dbReference type="SUPFAM" id="SSF50494">
    <property type="entry name" value="Trypsin-like serine proteases"/>
    <property type="match status" value="1"/>
</dbReference>
<evidence type="ECO:0000256" key="1">
    <source>
        <dbReference type="ARBA" id="ARBA00023157"/>
    </source>
</evidence>
<accession>A0AA36CJV6</accession>
<gene>
    <name evidence="3" type="ORF">MSPICULIGERA_LOCUS8083</name>
</gene>
<dbReference type="Gene3D" id="2.40.10.10">
    <property type="entry name" value="Trypsin-like serine proteases"/>
    <property type="match status" value="1"/>
</dbReference>
<dbReference type="InterPro" id="IPR001254">
    <property type="entry name" value="Trypsin_dom"/>
</dbReference>
<dbReference type="PROSITE" id="PS00134">
    <property type="entry name" value="TRYPSIN_HIS"/>
    <property type="match status" value="1"/>
</dbReference>
<sequence length="247" mass="27129">MVQDARAPDGLRHICGGSILDEYWILTAAHCTDQHSPTNMVIIAGAANIRRQTPQRQIVQVAQFVIHGKYVSYQNRKSKQQINYEQVDVALLKLKTPVKLTKKVAWPTLLLKPDPKLTKGGMEAKVFGWGRTGRDPKKSPDLRYTTIDLYSEASCHSIYGRAFAQNILCGGRAENGPCPADSGGPLVLTVKVGGKKHWPQIGIVSRGSSTCVQNGKSAAYMNAARFCGWVQKQTGIPDLCKDLAELR</sequence>
<dbReference type="CDD" id="cd00190">
    <property type="entry name" value="Tryp_SPc"/>
    <property type="match status" value="1"/>
</dbReference>
<dbReference type="InterPro" id="IPR018114">
    <property type="entry name" value="TRYPSIN_HIS"/>
</dbReference>
<evidence type="ECO:0000313" key="3">
    <source>
        <dbReference type="EMBL" id="CAJ0569611.1"/>
    </source>
</evidence>
<keyword evidence="1" id="KW-1015">Disulfide bond</keyword>
<comment type="caution">
    <text evidence="3">The sequence shown here is derived from an EMBL/GenBank/DDBJ whole genome shotgun (WGS) entry which is preliminary data.</text>
</comment>
<dbReference type="Proteomes" id="UP001177023">
    <property type="component" value="Unassembled WGS sequence"/>
</dbReference>
<dbReference type="FunFam" id="2.40.10.10:FF:000068">
    <property type="entry name" value="transmembrane protease serine 2"/>
    <property type="match status" value="1"/>
</dbReference>
<dbReference type="PANTHER" id="PTHR24250:SF50">
    <property type="entry name" value="PEPTIDASE S1 DOMAIN-CONTAINING PROTEIN"/>
    <property type="match status" value="1"/>
</dbReference>
<evidence type="ECO:0000313" key="4">
    <source>
        <dbReference type="Proteomes" id="UP001177023"/>
    </source>
</evidence>
<reference evidence="3" key="1">
    <citation type="submission" date="2023-06" db="EMBL/GenBank/DDBJ databases">
        <authorList>
            <person name="Delattre M."/>
        </authorList>
    </citation>
    <scope>NUCLEOTIDE SEQUENCE</scope>
    <source>
        <strain evidence="3">AF72</strain>
    </source>
</reference>
<proteinExistence type="predicted"/>
<dbReference type="PANTHER" id="PTHR24250">
    <property type="entry name" value="CHYMOTRYPSIN-RELATED"/>
    <property type="match status" value="1"/>
</dbReference>
<dbReference type="AlphaFoldDB" id="A0AA36CJV6"/>
<feature type="domain" description="Peptidase S1" evidence="2">
    <location>
        <begin position="1"/>
        <end position="235"/>
    </location>
</feature>
<keyword evidence="4" id="KW-1185">Reference proteome</keyword>
<feature type="non-terminal residue" evidence="3">
    <location>
        <position position="1"/>
    </location>
</feature>
<dbReference type="InterPro" id="IPR043504">
    <property type="entry name" value="Peptidase_S1_PA_chymotrypsin"/>
</dbReference>
<name>A0AA36CJV6_9BILA</name>
<dbReference type="InterPro" id="IPR001314">
    <property type="entry name" value="Peptidase_S1A"/>
</dbReference>
<dbReference type="PROSITE" id="PS50240">
    <property type="entry name" value="TRYPSIN_DOM"/>
    <property type="match status" value="1"/>
</dbReference>
<dbReference type="EMBL" id="CATQJA010002078">
    <property type="protein sequence ID" value="CAJ0569611.1"/>
    <property type="molecule type" value="Genomic_DNA"/>
</dbReference>
<dbReference type="InterPro" id="IPR009003">
    <property type="entry name" value="Peptidase_S1_PA"/>
</dbReference>
<dbReference type="GO" id="GO:0004252">
    <property type="term" value="F:serine-type endopeptidase activity"/>
    <property type="evidence" value="ECO:0007669"/>
    <property type="project" value="InterPro"/>
</dbReference>
<dbReference type="GO" id="GO:0006508">
    <property type="term" value="P:proteolysis"/>
    <property type="evidence" value="ECO:0007669"/>
    <property type="project" value="InterPro"/>
</dbReference>
<protein>
    <recommendedName>
        <fullName evidence="2">Peptidase S1 domain-containing protein</fullName>
    </recommendedName>
</protein>